<dbReference type="AlphaFoldDB" id="A0A1I5DP87"/>
<name>A0A1I5DP87_9BACT</name>
<evidence type="ECO:0000313" key="2">
    <source>
        <dbReference type="EMBL" id="SFO00986.1"/>
    </source>
</evidence>
<sequence length="193" mass="22562">METLDPLQSIYNSQVKKSPILQADQVLSSAKSALKKLKKDQYWTLGILSTTLLVLAFFFYEIGQFGDWKLITGLSLMLGSLGIRVFLELWSRLQLRQLQPHQATAVFVEKVRRYYENRKRIQFVWTPIIYLTYGIGLSFFLIAIQPHLSFAFFVYCLITGIGFWLGFIWVIRKSYQKERETLNQLGRITKEGY</sequence>
<keyword evidence="1" id="KW-0812">Transmembrane</keyword>
<dbReference type="STRING" id="226506.SAMN04488519_10394"/>
<gene>
    <name evidence="2" type="ORF">SAMN04488519_10394</name>
</gene>
<evidence type="ECO:0000256" key="1">
    <source>
        <dbReference type="SAM" id="Phobius"/>
    </source>
</evidence>
<evidence type="ECO:0000313" key="3">
    <source>
        <dbReference type="Proteomes" id="UP000199564"/>
    </source>
</evidence>
<keyword evidence="1" id="KW-0472">Membrane</keyword>
<dbReference type="EMBL" id="FOVW01000003">
    <property type="protein sequence ID" value="SFO00986.1"/>
    <property type="molecule type" value="Genomic_DNA"/>
</dbReference>
<keyword evidence="3" id="KW-1185">Reference proteome</keyword>
<feature type="transmembrane region" description="Helical" evidence="1">
    <location>
        <begin position="123"/>
        <end position="144"/>
    </location>
</feature>
<feature type="transmembrane region" description="Helical" evidence="1">
    <location>
        <begin position="42"/>
        <end position="62"/>
    </location>
</feature>
<reference evidence="3" key="1">
    <citation type="submission" date="2016-10" db="EMBL/GenBank/DDBJ databases">
        <authorList>
            <person name="Varghese N."/>
            <person name="Submissions S."/>
        </authorList>
    </citation>
    <scope>NUCLEOTIDE SEQUENCE [LARGE SCALE GENOMIC DNA]</scope>
    <source>
        <strain evidence="3">DSM 15282</strain>
    </source>
</reference>
<keyword evidence="1" id="KW-1133">Transmembrane helix</keyword>
<dbReference type="RefSeq" id="WP_091651234.1">
    <property type="nucleotide sequence ID" value="NZ_FOVW01000003.1"/>
</dbReference>
<feature type="transmembrane region" description="Helical" evidence="1">
    <location>
        <begin position="68"/>
        <end position="87"/>
    </location>
</feature>
<protein>
    <submittedName>
        <fullName evidence="2">Uncharacterized protein</fullName>
    </submittedName>
</protein>
<feature type="transmembrane region" description="Helical" evidence="1">
    <location>
        <begin position="150"/>
        <end position="171"/>
    </location>
</feature>
<dbReference type="Proteomes" id="UP000199564">
    <property type="component" value="Unassembled WGS sequence"/>
</dbReference>
<proteinExistence type="predicted"/>
<organism evidence="2 3">
    <name type="scientific">Algoriphagus ornithinivorans</name>
    <dbReference type="NCBI Taxonomy" id="226506"/>
    <lineage>
        <taxon>Bacteria</taxon>
        <taxon>Pseudomonadati</taxon>
        <taxon>Bacteroidota</taxon>
        <taxon>Cytophagia</taxon>
        <taxon>Cytophagales</taxon>
        <taxon>Cyclobacteriaceae</taxon>
        <taxon>Algoriphagus</taxon>
    </lineage>
</organism>
<accession>A0A1I5DP87</accession>